<proteinExistence type="predicted"/>
<dbReference type="Proteomes" id="UP001172681">
    <property type="component" value="Unassembled WGS sequence"/>
</dbReference>
<feature type="region of interest" description="Disordered" evidence="1">
    <location>
        <begin position="21"/>
        <end position="60"/>
    </location>
</feature>
<feature type="region of interest" description="Disordered" evidence="1">
    <location>
        <begin position="85"/>
        <end position="107"/>
    </location>
</feature>
<organism evidence="2 3">
    <name type="scientific">Knufia peltigerae</name>
    <dbReference type="NCBI Taxonomy" id="1002370"/>
    <lineage>
        <taxon>Eukaryota</taxon>
        <taxon>Fungi</taxon>
        <taxon>Dikarya</taxon>
        <taxon>Ascomycota</taxon>
        <taxon>Pezizomycotina</taxon>
        <taxon>Eurotiomycetes</taxon>
        <taxon>Chaetothyriomycetidae</taxon>
        <taxon>Chaetothyriales</taxon>
        <taxon>Trichomeriaceae</taxon>
        <taxon>Knufia</taxon>
    </lineage>
</organism>
<comment type="caution">
    <text evidence="2">The sequence shown here is derived from an EMBL/GenBank/DDBJ whole genome shotgun (WGS) entry which is preliminary data.</text>
</comment>
<reference evidence="2" key="1">
    <citation type="submission" date="2022-10" db="EMBL/GenBank/DDBJ databases">
        <title>Culturing micro-colonial fungi from biological soil crusts in the Mojave desert and describing Neophaeococcomyces mojavensis, and introducing the new genera and species Taxawa tesnikishii.</title>
        <authorList>
            <person name="Kurbessoian T."/>
            <person name="Stajich J.E."/>
        </authorList>
    </citation>
    <scope>NUCLEOTIDE SEQUENCE</scope>
    <source>
        <strain evidence="2">TK_35</strain>
    </source>
</reference>
<feature type="compositionally biased region" description="Polar residues" evidence="1">
    <location>
        <begin position="45"/>
        <end position="59"/>
    </location>
</feature>
<evidence type="ECO:0000313" key="3">
    <source>
        <dbReference type="Proteomes" id="UP001172681"/>
    </source>
</evidence>
<gene>
    <name evidence="2" type="ORF">H2204_004259</name>
</gene>
<accession>A0AA38Y8Z5</accession>
<sequence>MPEQMLVKSSGSVGVVGAVLGETKSQSPYGTPFLGHGTSRDDESTSVSQGRQERLTSGTVEVGKTQDISGAALCLVATGAQGALTFGEGRDRGRDGGRGAGESDEDG</sequence>
<name>A0AA38Y8Z5_9EURO</name>
<evidence type="ECO:0000313" key="2">
    <source>
        <dbReference type="EMBL" id="KAJ9638489.1"/>
    </source>
</evidence>
<evidence type="ECO:0000256" key="1">
    <source>
        <dbReference type="SAM" id="MobiDB-lite"/>
    </source>
</evidence>
<dbReference type="AlphaFoldDB" id="A0AA38Y8Z5"/>
<feature type="compositionally biased region" description="Basic and acidic residues" evidence="1">
    <location>
        <begin position="88"/>
        <end position="97"/>
    </location>
</feature>
<protein>
    <submittedName>
        <fullName evidence="2">Uncharacterized protein</fullName>
    </submittedName>
</protein>
<dbReference type="EMBL" id="JAPDRN010000021">
    <property type="protein sequence ID" value="KAJ9638489.1"/>
    <property type="molecule type" value="Genomic_DNA"/>
</dbReference>
<keyword evidence="3" id="KW-1185">Reference proteome</keyword>